<name>A0A8J7U4B0_9BACT</name>
<dbReference type="AlphaFoldDB" id="A0A8J7U4B0"/>
<proteinExistence type="predicted"/>
<dbReference type="EMBL" id="JAFREP010000013">
    <property type="protein sequence ID" value="MBO1319619.1"/>
    <property type="molecule type" value="Genomic_DNA"/>
</dbReference>
<dbReference type="Proteomes" id="UP000664417">
    <property type="component" value="Unassembled WGS sequence"/>
</dbReference>
<protein>
    <submittedName>
        <fullName evidence="1">Uncharacterized protein</fullName>
    </submittedName>
</protein>
<organism evidence="1 2">
    <name type="scientific">Acanthopleuribacter pedis</name>
    <dbReference type="NCBI Taxonomy" id="442870"/>
    <lineage>
        <taxon>Bacteria</taxon>
        <taxon>Pseudomonadati</taxon>
        <taxon>Acidobacteriota</taxon>
        <taxon>Holophagae</taxon>
        <taxon>Acanthopleuribacterales</taxon>
        <taxon>Acanthopleuribacteraceae</taxon>
        <taxon>Acanthopleuribacter</taxon>
    </lineage>
</organism>
<comment type="caution">
    <text evidence="1">The sequence shown here is derived from an EMBL/GenBank/DDBJ whole genome shotgun (WGS) entry which is preliminary data.</text>
</comment>
<dbReference type="RefSeq" id="WP_207859525.1">
    <property type="nucleotide sequence ID" value="NZ_JAFREP010000013.1"/>
</dbReference>
<evidence type="ECO:0000313" key="2">
    <source>
        <dbReference type="Proteomes" id="UP000664417"/>
    </source>
</evidence>
<gene>
    <name evidence="1" type="ORF">J3U88_14175</name>
</gene>
<accession>A0A8J7U4B0</accession>
<keyword evidence="2" id="KW-1185">Reference proteome</keyword>
<evidence type="ECO:0000313" key="1">
    <source>
        <dbReference type="EMBL" id="MBO1319619.1"/>
    </source>
</evidence>
<sequence>MTVYGHNEDRWANVVGTLPASQSYRDNLVERLQLIPSHGAALNWQSDHVVLEAILDFENQVDQSNTNDKNIVRYLVEDLGFSVDPHAHTSYCADVAEIMGPLGITPSNVLGGVRHVACGGDYLGFLSLLDWHREAGINGAGDVPGRDFP</sequence>
<reference evidence="1" key="1">
    <citation type="submission" date="2021-03" db="EMBL/GenBank/DDBJ databases">
        <authorList>
            <person name="Wang G."/>
        </authorList>
    </citation>
    <scope>NUCLEOTIDE SEQUENCE</scope>
    <source>
        <strain evidence="1">KCTC 12899</strain>
    </source>
</reference>